<accession>A0A917P6L2</accession>
<proteinExistence type="predicted"/>
<keyword evidence="1" id="KW-1133">Transmembrane helix</keyword>
<reference evidence="2" key="2">
    <citation type="submission" date="2020-09" db="EMBL/GenBank/DDBJ databases">
        <authorList>
            <person name="Sun Q."/>
            <person name="Ohkuma M."/>
        </authorList>
    </citation>
    <scope>NUCLEOTIDE SEQUENCE</scope>
    <source>
        <strain evidence="2">JCM 14371</strain>
    </source>
</reference>
<keyword evidence="3" id="KW-1185">Reference proteome</keyword>
<keyword evidence="1" id="KW-0812">Transmembrane</keyword>
<gene>
    <name evidence="2" type="ORF">GCM10008939_04910</name>
</gene>
<dbReference type="EMBL" id="BMOE01000001">
    <property type="protein sequence ID" value="GGJ64089.1"/>
    <property type="molecule type" value="Genomic_DNA"/>
</dbReference>
<feature type="transmembrane region" description="Helical" evidence="1">
    <location>
        <begin position="7"/>
        <end position="26"/>
    </location>
</feature>
<dbReference type="Proteomes" id="UP000635726">
    <property type="component" value="Unassembled WGS sequence"/>
</dbReference>
<dbReference type="AlphaFoldDB" id="A0A917P6L2"/>
<evidence type="ECO:0000256" key="1">
    <source>
        <dbReference type="SAM" id="Phobius"/>
    </source>
</evidence>
<evidence type="ECO:0000313" key="3">
    <source>
        <dbReference type="Proteomes" id="UP000635726"/>
    </source>
</evidence>
<comment type="caution">
    <text evidence="2">The sequence shown here is derived from an EMBL/GenBank/DDBJ whole genome shotgun (WGS) entry which is preliminary data.</text>
</comment>
<organism evidence="2 3">
    <name type="scientific">Deinococcus aquiradiocola</name>
    <dbReference type="NCBI Taxonomy" id="393059"/>
    <lineage>
        <taxon>Bacteria</taxon>
        <taxon>Thermotogati</taxon>
        <taxon>Deinococcota</taxon>
        <taxon>Deinococci</taxon>
        <taxon>Deinococcales</taxon>
        <taxon>Deinococcaceae</taxon>
        <taxon>Deinococcus</taxon>
    </lineage>
</organism>
<keyword evidence="1" id="KW-0472">Membrane</keyword>
<sequence>MNQNFRVYFLAVLTALWVILTLASASRGKWPIALICLVMAIANGLSLYRLNRNNP</sequence>
<dbReference type="RefSeq" id="WP_188960614.1">
    <property type="nucleotide sequence ID" value="NZ_BMOE01000001.1"/>
</dbReference>
<protein>
    <submittedName>
        <fullName evidence="2">Uncharacterized protein</fullName>
    </submittedName>
</protein>
<reference evidence="2" key="1">
    <citation type="journal article" date="2014" name="Int. J. Syst. Evol. Microbiol.">
        <title>Complete genome sequence of Corynebacterium casei LMG S-19264T (=DSM 44701T), isolated from a smear-ripened cheese.</title>
        <authorList>
            <consortium name="US DOE Joint Genome Institute (JGI-PGF)"/>
            <person name="Walter F."/>
            <person name="Albersmeier A."/>
            <person name="Kalinowski J."/>
            <person name="Ruckert C."/>
        </authorList>
    </citation>
    <scope>NUCLEOTIDE SEQUENCE</scope>
    <source>
        <strain evidence="2">JCM 14371</strain>
    </source>
</reference>
<evidence type="ECO:0000313" key="2">
    <source>
        <dbReference type="EMBL" id="GGJ64089.1"/>
    </source>
</evidence>
<name>A0A917P6L2_9DEIO</name>
<feature type="transmembrane region" description="Helical" evidence="1">
    <location>
        <begin position="32"/>
        <end position="50"/>
    </location>
</feature>